<dbReference type="EMBL" id="FQXB01000002">
    <property type="protein sequence ID" value="SHH08591.1"/>
    <property type="molecule type" value="Genomic_DNA"/>
</dbReference>
<name>A0A1M5Q453_9RHOB</name>
<dbReference type="AlphaFoldDB" id="A0A1M5Q453"/>
<evidence type="ECO:0000313" key="2">
    <source>
        <dbReference type="Proteomes" id="UP000184074"/>
    </source>
</evidence>
<proteinExistence type="predicted"/>
<gene>
    <name evidence="1" type="ORF">SAMN05444003_2021</name>
</gene>
<sequence>MAPSTEKQMSINIAGVIKRRVFNVFKFILKRSLKWTLVKSPYLILPLIERLFPKLKHHLNLGLIAYPEHPLIALDFRLRPHRLPRIVAQLNGRFTVG</sequence>
<protein>
    <submittedName>
        <fullName evidence="1">Uncharacterized protein</fullName>
    </submittedName>
</protein>
<accession>A0A1M5Q453</accession>
<evidence type="ECO:0000313" key="1">
    <source>
        <dbReference type="EMBL" id="SHH08591.1"/>
    </source>
</evidence>
<organism evidence="1 2">
    <name type="scientific">Cognatiyoonia sediminum</name>
    <dbReference type="NCBI Taxonomy" id="1508389"/>
    <lineage>
        <taxon>Bacteria</taxon>
        <taxon>Pseudomonadati</taxon>
        <taxon>Pseudomonadota</taxon>
        <taxon>Alphaproteobacteria</taxon>
        <taxon>Rhodobacterales</taxon>
        <taxon>Paracoccaceae</taxon>
        <taxon>Cognatiyoonia</taxon>
    </lineage>
</organism>
<dbReference type="Proteomes" id="UP000184074">
    <property type="component" value="Unassembled WGS sequence"/>
</dbReference>
<keyword evidence="2" id="KW-1185">Reference proteome</keyword>
<reference evidence="1 2" key="1">
    <citation type="submission" date="2016-11" db="EMBL/GenBank/DDBJ databases">
        <authorList>
            <person name="Jaros S."/>
            <person name="Januszkiewicz K."/>
            <person name="Wedrychowicz H."/>
        </authorList>
    </citation>
    <scope>NUCLEOTIDE SEQUENCE [LARGE SCALE GENOMIC DNA]</scope>
    <source>
        <strain evidence="1 2">DSM 28715</strain>
    </source>
</reference>